<evidence type="ECO:0000259" key="4">
    <source>
        <dbReference type="PROSITE" id="PS50158"/>
    </source>
</evidence>
<dbReference type="InterPro" id="IPR001584">
    <property type="entry name" value="Integrase_cat-core"/>
</dbReference>
<keyword evidence="1" id="KW-0064">Aspartyl protease</keyword>
<keyword evidence="2" id="KW-0479">Metal-binding</keyword>
<dbReference type="InterPro" id="IPR036397">
    <property type="entry name" value="RNaseH_sf"/>
</dbReference>
<keyword evidence="2" id="KW-0862">Zinc</keyword>
<sequence>MASSSSSNSTSSPPTSNVSSPYTLHPSDSPSLILVSGLLTGDNFPKWQKAMTRALNAKNKLSFVDGSLPTPDPTSPEYKQWNQTKDMVLTWILNSISPSLANSLEYHTNPREVWIDLQSRFSHGNNARLYHLKRELSSLQQNTTSIHEYYNQIKQIWDELSHLHNHTDLKDFQQQADDERVFQFLLGLNDSFAQLRTQILAMEPLPPITKVFSILFQEEQQRLLHIRPLPTDSLAFAAANSSTSRPNHRCTECGKTGHTRDRCWRVIGYPSGRDPRSKPRPSLLGKPPPSLTPVANQASFSSDSSPVPGLTPELYQKLLDLLNPTPISSNFVGNVASSLSSFDTHRDWVVDSGASAHMCHDRRLFSALQPPPPSLSVKLPNGHTLSIMGIGYCILSPTLIFTNVYYIPDFHFNLLSVSQFTSNTNYIVSFSSKNFLFQDPQSTRLIGAGDLCNGLYVYRPNNILALSVQPTANKDLWHRRLGHPSRLFIPQLFNTSHVISDCDVCARSKHTRLPFSSSANKSSFPFNRIFCDIWGGYHTPSICGSHYFLTIVDDFSRTTWLYLMRYKSEAHTNLLHFFALVQNQFNTTVKKLRTDNGQEFLETKLQSYLQNHGIIHERTCVETPQQNGVAERKHRHLLNIARSLRFQAHLPLKFWGECVLTAAYLINRTPSRILQNKSPFELLFNTIPTYNHLRVFGCLCYAQTLRNHRDKFSPRASKCLFLGYPGNHKAYKLYNLDTHKIFFSRDVTFHENIFPFQDLPDIPSPSIPILPLPVPEPILSLPEPILPTSSSPPSTATTDSPPPPSTSLRPRRTTSRPAYLQDYVCPTLHVGPTASSLTTSTSGTAHPLSAFLSYSRFSSSHLIFLHALTSSVEPSCYSTALRHSHWREAMSTELRALEANSTWTLEPLPPGKKPIGCKWVFKTKLRADGSIERYKARLVAKGYTQVEGLDYHETFAPVAKMTTVRCLLAVAAAQQWIIHQLDVNNAFLHGDLDEEVYMIPPPGYCPKGETRVCRLRKSLYGLKQASRNWFFKLTTVLLDAGFTQSQADHSLFTLVQTTSITVVLVYVDDILVAGNDLSQIETFKHALSTNFKTKDLGPLKYFLGLEVARSHKGIFLNQRKYALDILNDSGQLGARIAPFPMEQNLKLTNQDGDLLPDPSAYRRLVGRLIYLTITRPDIVFAVNILSQFMHAPRLPHMQAATRVLRYIKGTPGQGILFPSSNTLHVTAYTDSDWASCPTTRRSTTGYFIQLGTSPISWRTKKQTTVARSSAEAEYRAMAVTTCELTWLKQLLADFGISHPEPFSLHCDNQSALHIAHNPVFHERTKHIEIDCHIIRDKIRSGLLTAVHTSSHEQIADIFTKALGRERFHHFLCKLGITDLHAPT</sequence>
<evidence type="ECO:0000256" key="3">
    <source>
        <dbReference type="SAM" id="MobiDB-lite"/>
    </source>
</evidence>
<feature type="region of interest" description="Disordered" evidence="3">
    <location>
        <begin position="268"/>
        <end position="307"/>
    </location>
</feature>
<dbReference type="Pfam" id="PF14244">
    <property type="entry name" value="Retrotran_gag_3"/>
    <property type="match status" value="1"/>
</dbReference>
<dbReference type="Pfam" id="PF22936">
    <property type="entry name" value="Pol_BBD"/>
    <property type="match status" value="1"/>
</dbReference>
<feature type="compositionally biased region" description="Polar residues" evidence="3">
    <location>
        <begin position="293"/>
        <end position="305"/>
    </location>
</feature>
<name>A0A2N9FYK2_FAGSY</name>
<dbReference type="PROSITE" id="PS50158">
    <property type="entry name" value="ZF_CCHC"/>
    <property type="match status" value="1"/>
</dbReference>
<reference evidence="6" key="1">
    <citation type="submission" date="2018-02" db="EMBL/GenBank/DDBJ databases">
        <authorList>
            <person name="Cohen D.B."/>
            <person name="Kent A.D."/>
        </authorList>
    </citation>
    <scope>NUCLEOTIDE SEQUENCE</scope>
</reference>
<dbReference type="Gene3D" id="3.30.420.10">
    <property type="entry name" value="Ribonuclease H-like superfamily/Ribonuclease H"/>
    <property type="match status" value="1"/>
</dbReference>
<dbReference type="GO" id="GO:0008270">
    <property type="term" value="F:zinc ion binding"/>
    <property type="evidence" value="ECO:0007669"/>
    <property type="project" value="UniProtKB-KW"/>
</dbReference>
<feature type="domain" description="CCHC-type" evidence="4">
    <location>
        <begin position="249"/>
        <end position="263"/>
    </location>
</feature>
<feature type="region of interest" description="Disordered" evidence="3">
    <location>
        <begin position="1"/>
        <end position="23"/>
    </location>
</feature>
<evidence type="ECO:0000313" key="6">
    <source>
        <dbReference type="EMBL" id="SPC92089.1"/>
    </source>
</evidence>
<proteinExistence type="predicted"/>
<dbReference type="InterPro" id="IPR054722">
    <property type="entry name" value="PolX-like_BBD"/>
</dbReference>
<evidence type="ECO:0000256" key="2">
    <source>
        <dbReference type="PROSITE-ProRule" id="PRU00047"/>
    </source>
</evidence>
<organism evidence="6">
    <name type="scientific">Fagus sylvatica</name>
    <name type="common">Beechnut</name>
    <dbReference type="NCBI Taxonomy" id="28930"/>
    <lineage>
        <taxon>Eukaryota</taxon>
        <taxon>Viridiplantae</taxon>
        <taxon>Streptophyta</taxon>
        <taxon>Embryophyta</taxon>
        <taxon>Tracheophyta</taxon>
        <taxon>Spermatophyta</taxon>
        <taxon>Magnoliopsida</taxon>
        <taxon>eudicotyledons</taxon>
        <taxon>Gunneridae</taxon>
        <taxon>Pentapetalae</taxon>
        <taxon>rosids</taxon>
        <taxon>fabids</taxon>
        <taxon>Fagales</taxon>
        <taxon>Fagaceae</taxon>
        <taxon>Fagus</taxon>
    </lineage>
</organism>
<dbReference type="Pfam" id="PF07727">
    <property type="entry name" value="RVT_2"/>
    <property type="match status" value="1"/>
</dbReference>
<dbReference type="PROSITE" id="PS50994">
    <property type="entry name" value="INTEGRASE"/>
    <property type="match status" value="1"/>
</dbReference>
<feature type="region of interest" description="Disordered" evidence="3">
    <location>
        <begin position="783"/>
        <end position="813"/>
    </location>
</feature>
<keyword evidence="2" id="KW-0863">Zinc-finger</keyword>
<dbReference type="EMBL" id="OIVN01001280">
    <property type="protein sequence ID" value="SPC92089.1"/>
    <property type="molecule type" value="Genomic_DNA"/>
</dbReference>
<dbReference type="InterPro" id="IPR005162">
    <property type="entry name" value="Retrotrans_gag_dom"/>
</dbReference>
<dbReference type="Pfam" id="PF03732">
    <property type="entry name" value="Retrotrans_gag"/>
    <property type="match status" value="1"/>
</dbReference>
<dbReference type="InterPro" id="IPR029472">
    <property type="entry name" value="Copia-like_N"/>
</dbReference>
<keyword evidence="1" id="KW-0645">Protease</keyword>
<accession>A0A2N9FYK2</accession>
<dbReference type="InterPro" id="IPR012337">
    <property type="entry name" value="RNaseH-like_sf"/>
</dbReference>
<dbReference type="InterPro" id="IPR001878">
    <property type="entry name" value="Znf_CCHC"/>
</dbReference>
<dbReference type="CDD" id="cd09272">
    <property type="entry name" value="RNase_HI_RT_Ty1"/>
    <property type="match status" value="1"/>
</dbReference>
<dbReference type="SUPFAM" id="SSF53098">
    <property type="entry name" value="Ribonuclease H-like"/>
    <property type="match status" value="1"/>
</dbReference>
<dbReference type="Pfam" id="PF00665">
    <property type="entry name" value="rve"/>
    <property type="match status" value="1"/>
</dbReference>
<dbReference type="PANTHER" id="PTHR11439:SF498">
    <property type="entry name" value="DNAK FAMILY PROTEIN"/>
    <property type="match status" value="1"/>
</dbReference>
<keyword evidence="1" id="KW-0378">Hydrolase</keyword>
<gene>
    <name evidence="6" type="ORF">FSB_LOCUS19971</name>
</gene>
<feature type="compositionally biased region" description="Low complexity" evidence="3">
    <location>
        <begin position="783"/>
        <end position="799"/>
    </location>
</feature>
<dbReference type="SUPFAM" id="SSF56672">
    <property type="entry name" value="DNA/RNA polymerases"/>
    <property type="match status" value="1"/>
</dbReference>
<dbReference type="InterPro" id="IPR013103">
    <property type="entry name" value="RVT_2"/>
</dbReference>
<protein>
    <recommendedName>
        <fullName evidence="7">Integrase catalytic domain-containing protein</fullName>
    </recommendedName>
</protein>
<dbReference type="GO" id="GO:0003676">
    <property type="term" value="F:nucleic acid binding"/>
    <property type="evidence" value="ECO:0007669"/>
    <property type="project" value="InterPro"/>
</dbReference>
<evidence type="ECO:0000256" key="1">
    <source>
        <dbReference type="ARBA" id="ARBA00022750"/>
    </source>
</evidence>
<evidence type="ECO:0008006" key="7">
    <source>
        <dbReference type="Google" id="ProtNLM"/>
    </source>
</evidence>
<dbReference type="PANTHER" id="PTHR11439">
    <property type="entry name" value="GAG-POL-RELATED RETROTRANSPOSON"/>
    <property type="match status" value="1"/>
</dbReference>
<dbReference type="InterPro" id="IPR043502">
    <property type="entry name" value="DNA/RNA_pol_sf"/>
</dbReference>
<dbReference type="InterPro" id="IPR057670">
    <property type="entry name" value="SH3_retrovirus"/>
</dbReference>
<feature type="compositionally biased region" description="Low complexity" evidence="3">
    <location>
        <begin position="1"/>
        <end position="21"/>
    </location>
</feature>
<evidence type="ECO:0000259" key="5">
    <source>
        <dbReference type="PROSITE" id="PS50994"/>
    </source>
</evidence>
<dbReference type="GO" id="GO:0015074">
    <property type="term" value="P:DNA integration"/>
    <property type="evidence" value="ECO:0007669"/>
    <property type="project" value="InterPro"/>
</dbReference>
<dbReference type="GO" id="GO:0004190">
    <property type="term" value="F:aspartic-type endopeptidase activity"/>
    <property type="evidence" value="ECO:0007669"/>
    <property type="project" value="UniProtKB-KW"/>
</dbReference>
<feature type="domain" description="Integrase catalytic" evidence="5">
    <location>
        <begin position="521"/>
        <end position="687"/>
    </location>
</feature>
<dbReference type="Pfam" id="PF25597">
    <property type="entry name" value="SH3_retrovirus"/>
    <property type="match status" value="1"/>
</dbReference>